<protein>
    <recommendedName>
        <fullName evidence="5">Pathway-specific nitrogen regulator</fullName>
    </recommendedName>
</protein>
<dbReference type="OrthoDB" id="5369448at2759"/>
<feature type="compositionally biased region" description="Basic and acidic residues" evidence="2">
    <location>
        <begin position="107"/>
        <end position="121"/>
    </location>
</feature>
<evidence type="ECO:0000256" key="1">
    <source>
        <dbReference type="SAM" id="Coils"/>
    </source>
</evidence>
<reference evidence="3" key="1">
    <citation type="journal article" date="2020" name="Stud. Mycol.">
        <title>101 Dothideomycetes genomes: a test case for predicting lifestyles and emergence of pathogens.</title>
        <authorList>
            <person name="Haridas S."/>
            <person name="Albert R."/>
            <person name="Binder M."/>
            <person name="Bloem J."/>
            <person name="Labutti K."/>
            <person name="Salamov A."/>
            <person name="Andreopoulos B."/>
            <person name="Baker S."/>
            <person name="Barry K."/>
            <person name="Bills G."/>
            <person name="Bluhm B."/>
            <person name="Cannon C."/>
            <person name="Castanera R."/>
            <person name="Culley D."/>
            <person name="Daum C."/>
            <person name="Ezra D."/>
            <person name="Gonzalez J."/>
            <person name="Henrissat B."/>
            <person name="Kuo A."/>
            <person name="Liang C."/>
            <person name="Lipzen A."/>
            <person name="Lutzoni F."/>
            <person name="Magnuson J."/>
            <person name="Mondo S."/>
            <person name="Nolan M."/>
            <person name="Ohm R."/>
            <person name="Pangilinan J."/>
            <person name="Park H.-J."/>
            <person name="Ramirez L."/>
            <person name="Alfaro M."/>
            <person name="Sun H."/>
            <person name="Tritt A."/>
            <person name="Yoshinaga Y."/>
            <person name="Zwiers L.-H."/>
            <person name="Turgeon B."/>
            <person name="Goodwin S."/>
            <person name="Spatafora J."/>
            <person name="Crous P."/>
            <person name="Grigoriev I."/>
        </authorList>
    </citation>
    <scope>NUCLEOTIDE SEQUENCE</scope>
    <source>
        <strain evidence="3">CBS 101060</strain>
    </source>
</reference>
<keyword evidence="4" id="KW-1185">Reference proteome</keyword>
<dbReference type="Proteomes" id="UP000799429">
    <property type="component" value="Unassembled WGS sequence"/>
</dbReference>
<sequence>MAPSFSIYEDHDDHAGEDDILPSIEPHPNGGPVFDPIEPSARRVSALTAPSTISSIPSSIPSNIYLHKNSPYTPMKDRPVFRSPASVRALQMSSPPPLALMELESPGARERFGARRSETPRSTRSGRSGSLLTGGSRAMTPKREKDRRDNPLVLLHVTVLPTSYHWSAESMRAVLPEHIIENFKLLEEKLRDTVLQRGILIPHPRDEYELLEERLLESLELKTPRILKCGHFHLEDEEWDVSRSLGRRNSFGSEGTVQASEYEEVFEDDADMRLCVDCHQPMKYPGVGAGSGKKRWDVKFYAANGLMRAGAWAAAWSEMERVDVEIGPWVPEEIRRELDIRREEEIRAIEEAELDRRRIEEEKENEFMRMASEAEEMKKKEIEEAQQKAIEDAQMNSVAIRDPERENTKHTHSRHSSSADGLRTPKARRKEDIPLTTLLANYLYLVAQDRRNIFIVVLGTLVLSLVFGRKPIVHIEMIPSQMGPIQVHEQVSPSIPETISPRVQVSNSPRNLEEEYPSLDEHLSVSVINEIPIPIVEEASSIFEIVPSSVLVEASSTALEVVPQYPPTTIFSFVTSTETLVSTLITTSVSTSIATIISTVSAVLPEISSSVPSSLAENPTPSVDLTTIEELVIPSIETQLLEEPPEPENVVHQAEQANKAPNTEGPAVTDDAEGEEQMCPTLQGHLVENAVTKMVS</sequence>
<proteinExistence type="predicted"/>
<feature type="region of interest" description="Disordered" evidence="2">
    <location>
        <begin position="404"/>
        <end position="428"/>
    </location>
</feature>
<evidence type="ECO:0000313" key="3">
    <source>
        <dbReference type="EMBL" id="KAF2843738.1"/>
    </source>
</evidence>
<comment type="caution">
    <text evidence="3">The sequence shown here is derived from an EMBL/GenBank/DDBJ whole genome shotgun (WGS) entry which is preliminary data.</text>
</comment>
<feature type="coiled-coil region" evidence="1">
    <location>
        <begin position="335"/>
        <end position="388"/>
    </location>
</feature>
<evidence type="ECO:0000313" key="4">
    <source>
        <dbReference type="Proteomes" id="UP000799429"/>
    </source>
</evidence>
<dbReference type="EMBL" id="MU006089">
    <property type="protein sequence ID" value="KAF2843738.1"/>
    <property type="molecule type" value="Genomic_DNA"/>
</dbReference>
<accession>A0A9P4SLC7</accession>
<evidence type="ECO:0008006" key="5">
    <source>
        <dbReference type="Google" id="ProtNLM"/>
    </source>
</evidence>
<feature type="region of interest" description="Disordered" evidence="2">
    <location>
        <begin position="1"/>
        <end position="38"/>
    </location>
</feature>
<feature type="region of interest" description="Disordered" evidence="2">
    <location>
        <begin position="642"/>
        <end position="671"/>
    </location>
</feature>
<feature type="compositionally biased region" description="Low complexity" evidence="2">
    <location>
        <begin position="122"/>
        <end position="137"/>
    </location>
</feature>
<gene>
    <name evidence="3" type="ORF">M501DRAFT_985831</name>
</gene>
<dbReference type="AlphaFoldDB" id="A0A9P4SLC7"/>
<name>A0A9P4SLC7_9PEZI</name>
<keyword evidence="1" id="KW-0175">Coiled coil</keyword>
<organism evidence="3 4">
    <name type="scientific">Patellaria atrata CBS 101060</name>
    <dbReference type="NCBI Taxonomy" id="1346257"/>
    <lineage>
        <taxon>Eukaryota</taxon>
        <taxon>Fungi</taxon>
        <taxon>Dikarya</taxon>
        <taxon>Ascomycota</taxon>
        <taxon>Pezizomycotina</taxon>
        <taxon>Dothideomycetes</taxon>
        <taxon>Dothideomycetes incertae sedis</taxon>
        <taxon>Patellariales</taxon>
        <taxon>Patellariaceae</taxon>
        <taxon>Patellaria</taxon>
    </lineage>
</organism>
<evidence type="ECO:0000256" key="2">
    <source>
        <dbReference type="SAM" id="MobiDB-lite"/>
    </source>
</evidence>
<feature type="region of interest" description="Disordered" evidence="2">
    <location>
        <begin position="107"/>
        <end position="147"/>
    </location>
</feature>